<feature type="region of interest" description="Disordered" evidence="1">
    <location>
        <begin position="1"/>
        <end position="66"/>
    </location>
</feature>
<comment type="caution">
    <text evidence="2">The sequence shown here is derived from an EMBL/GenBank/DDBJ whole genome shotgun (WGS) entry which is preliminary data.</text>
</comment>
<feature type="compositionally biased region" description="Basic and acidic residues" evidence="1">
    <location>
        <begin position="1"/>
        <end position="20"/>
    </location>
</feature>
<evidence type="ECO:0000256" key="1">
    <source>
        <dbReference type="SAM" id="MobiDB-lite"/>
    </source>
</evidence>
<accession>A0AAD5MDG4</accession>
<name>A0AAD5MDG4_PARTN</name>
<feature type="compositionally biased region" description="Basic and acidic residues" evidence="1">
    <location>
        <begin position="33"/>
        <end position="44"/>
    </location>
</feature>
<dbReference type="AlphaFoldDB" id="A0AAD5MDG4"/>
<evidence type="ECO:0000313" key="2">
    <source>
        <dbReference type="EMBL" id="KAJ1356597.1"/>
    </source>
</evidence>
<proteinExistence type="predicted"/>
<dbReference type="Proteomes" id="UP001196413">
    <property type="component" value="Unassembled WGS sequence"/>
</dbReference>
<sequence>MDVWDDDRSAGRADRIDWEPSRASTGHRFQKNKPWEDDRDRETSPIHPHSYDDDDEDDEPGTILKDTSEARSRLFAAGPTPAAARRTVTAAAANTLCSPC</sequence>
<protein>
    <submittedName>
        <fullName evidence="2">Uncharacterized protein</fullName>
    </submittedName>
</protein>
<organism evidence="2 3">
    <name type="scientific">Parelaphostrongylus tenuis</name>
    <name type="common">Meningeal worm</name>
    <dbReference type="NCBI Taxonomy" id="148309"/>
    <lineage>
        <taxon>Eukaryota</taxon>
        <taxon>Metazoa</taxon>
        <taxon>Ecdysozoa</taxon>
        <taxon>Nematoda</taxon>
        <taxon>Chromadorea</taxon>
        <taxon>Rhabditida</taxon>
        <taxon>Rhabditina</taxon>
        <taxon>Rhabditomorpha</taxon>
        <taxon>Strongyloidea</taxon>
        <taxon>Metastrongylidae</taxon>
        <taxon>Parelaphostrongylus</taxon>
    </lineage>
</organism>
<dbReference type="EMBL" id="JAHQIW010002846">
    <property type="protein sequence ID" value="KAJ1356597.1"/>
    <property type="molecule type" value="Genomic_DNA"/>
</dbReference>
<gene>
    <name evidence="2" type="ORF">KIN20_014329</name>
</gene>
<evidence type="ECO:0000313" key="3">
    <source>
        <dbReference type="Proteomes" id="UP001196413"/>
    </source>
</evidence>
<reference evidence="2" key="1">
    <citation type="submission" date="2021-06" db="EMBL/GenBank/DDBJ databases">
        <title>Parelaphostrongylus tenuis whole genome reference sequence.</title>
        <authorList>
            <person name="Garwood T.J."/>
            <person name="Larsen P.A."/>
            <person name="Fountain-Jones N.M."/>
            <person name="Garbe J.R."/>
            <person name="Macchietto M.G."/>
            <person name="Kania S.A."/>
            <person name="Gerhold R.W."/>
            <person name="Richards J.E."/>
            <person name="Wolf T.M."/>
        </authorList>
    </citation>
    <scope>NUCLEOTIDE SEQUENCE</scope>
    <source>
        <strain evidence="2">MNPRO001-30</strain>
        <tissue evidence="2">Meninges</tissue>
    </source>
</reference>
<keyword evidence="3" id="KW-1185">Reference proteome</keyword>